<evidence type="ECO:0000313" key="2">
    <source>
        <dbReference type="Proteomes" id="UP000054783"/>
    </source>
</evidence>
<evidence type="ECO:0000313" key="1">
    <source>
        <dbReference type="EMBL" id="KRY06868.1"/>
    </source>
</evidence>
<name>A0A0V0Z2W9_9BILA</name>
<dbReference type="EMBL" id="JYDQ01000634">
    <property type="protein sequence ID" value="KRY06868.1"/>
    <property type="molecule type" value="Genomic_DNA"/>
</dbReference>
<proteinExistence type="predicted"/>
<organism evidence="1 2">
    <name type="scientific">Trichinella patagoniensis</name>
    <dbReference type="NCBI Taxonomy" id="990121"/>
    <lineage>
        <taxon>Eukaryota</taxon>
        <taxon>Metazoa</taxon>
        <taxon>Ecdysozoa</taxon>
        <taxon>Nematoda</taxon>
        <taxon>Enoplea</taxon>
        <taxon>Dorylaimia</taxon>
        <taxon>Trichinellida</taxon>
        <taxon>Trichinellidae</taxon>
        <taxon>Trichinella</taxon>
    </lineage>
</organism>
<accession>A0A0V0Z2W9</accession>
<dbReference type="OrthoDB" id="5931128at2759"/>
<comment type="caution">
    <text evidence="1">The sequence shown here is derived from an EMBL/GenBank/DDBJ whole genome shotgun (WGS) entry which is preliminary data.</text>
</comment>
<gene>
    <name evidence="1" type="ORF">T12_8159</name>
</gene>
<sequence length="97" mass="10577">MDGKQLLIPLWYNLECTIQCPSSPGCHQSNVGTRSKYQSCPCSESLGKRFARCLYIAARIRLKTGNYPDVDGLADAADASSSYIAGMGFVSSALRFF</sequence>
<keyword evidence="2" id="KW-1185">Reference proteome</keyword>
<protein>
    <submittedName>
        <fullName evidence="1">Uncharacterized protein</fullName>
    </submittedName>
</protein>
<dbReference type="Proteomes" id="UP000054783">
    <property type="component" value="Unassembled WGS sequence"/>
</dbReference>
<dbReference type="AlphaFoldDB" id="A0A0V0Z2W9"/>
<reference evidence="1 2" key="1">
    <citation type="submission" date="2015-01" db="EMBL/GenBank/DDBJ databases">
        <title>Evolution of Trichinella species and genotypes.</title>
        <authorList>
            <person name="Korhonen P.K."/>
            <person name="Edoardo P."/>
            <person name="Giuseppe L.R."/>
            <person name="Gasser R.B."/>
        </authorList>
    </citation>
    <scope>NUCLEOTIDE SEQUENCE [LARGE SCALE GENOMIC DNA]</scope>
    <source>
        <strain evidence="1">ISS2496</strain>
    </source>
</reference>